<sequence>MKSQIYDNLPYDLTKETDLFGTQFKAETIPSILDSNIEYSDSNNFISLYGSWGSGKTSMMRYIGSNTKKYNTVFFEAWKYENDSNLALSLLECNRQVVLNTFC</sequence>
<protein>
    <submittedName>
        <fullName evidence="1">P-loop NTPase fold protein</fullName>
    </submittedName>
</protein>
<name>A0ACC6M1L1_9BACI</name>
<organism evidence="1 2">
    <name type="scientific">Gracilibacillus pellucidus</name>
    <dbReference type="NCBI Taxonomy" id="3095368"/>
    <lineage>
        <taxon>Bacteria</taxon>
        <taxon>Bacillati</taxon>
        <taxon>Bacillota</taxon>
        <taxon>Bacilli</taxon>
        <taxon>Bacillales</taxon>
        <taxon>Bacillaceae</taxon>
        <taxon>Gracilibacillus</taxon>
    </lineage>
</organism>
<dbReference type="EMBL" id="JAWZSR010000001">
    <property type="protein sequence ID" value="MDX8044768.1"/>
    <property type="molecule type" value="Genomic_DNA"/>
</dbReference>
<proteinExistence type="predicted"/>
<keyword evidence="2" id="KW-1185">Reference proteome</keyword>
<accession>A0ACC6M1L1</accession>
<evidence type="ECO:0000313" key="2">
    <source>
        <dbReference type="Proteomes" id="UP001277972"/>
    </source>
</evidence>
<gene>
    <name evidence="1" type="ORF">SH601_02115</name>
</gene>
<evidence type="ECO:0000313" key="1">
    <source>
        <dbReference type="EMBL" id="MDX8044768.1"/>
    </source>
</evidence>
<dbReference type="Proteomes" id="UP001277972">
    <property type="component" value="Unassembled WGS sequence"/>
</dbReference>
<comment type="caution">
    <text evidence="1">The sequence shown here is derived from an EMBL/GenBank/DDBJ whole genome shotgun (WGS) entry which is preliminary data.</text>
</comment>
<reference evidence="1" key="1">
    <citation type="submission" date="2023-11" db="EMBL/GenBank/DDBJ databases">
        <title>Gracilibacillus pellucida a moderately halophilic bacterium isolated from saline soil in Xinjiang province.</title>
        <authorList>
            <person name="Zhang Z."/>
            <person name="Tan F."/>
            <person name="Wang Y."/>
            <person name="Xia M."/>
        </authorList>
    </citation>
    <scope>NUCLEOTIDE SEQUENCE</scope>
    <source>
        <strain evidence="1">S3-1-1</strain>
    </source>
</reference>